<dbReference type="GO" id="GO:0042274">
    <property type="term" value="P:ribosomal small subunit biogenesis"/>
    <property type="evidence" value="ECO:0007669"/>
    <property type="project" value="UniProtKB-UniRule"/>
</dbReference>
<keyword evidence="4 5" id="KW-0143">Chaperone</keyword>
<evidence type="ECO:0000256" key="4">
    <source>
        <dbReference type="ARBA" id="ARBA00023186"/>
    </source>
</evidence>
<dbReference type="GO" id="GO:0043022">
    <property type="term" value="F:ribosome binding"/>
    <property type="evidence" value="ECO:0007669"/>
    <property type="project" value="InterPro"/>
</dbReference>
<dbReference type="InterPro" id="IPR002676">
    <property type="entry name" value="RimM_N"/>
</dbReference>
<dbReference type="EMBL" id="JABXXR010000081">
    <property type="protein sequence ID" value="NVN40998.1"/>
    <property type="molecule type" value="Genomic_DNA"/>
</dbReference>
<comment type="function">
    <text evidence="5">An accessory protein needed during the final step in the assembly of 30S ribosomal subunit, possibly for assembly of the head region. Essential for efficient processing of 16S rRNA. May be needed both before and after RbfA during the maturation of 16S rRNA. It has affinity for free ribosomal 30S subunits but not for 70S ribosomes.</text>
</comment>
<comment type="subcellular location">
    <subcellularLocation>
        <location evidence="5">Cytoplasm</location>
    </subcellularLocation>
</comment>
<gene>
    <name evidence="5 8" type="primary">rimM</name>
    <name evidence="8" type="ORF">HUK82_10575</name>
</gene>
<dbReference type="InterPro" id="IPR036976">
    <property type="entry name" value="RimM_N_sf"/>
</dbReference>
<comment type="caution">
    <text evidence="8">The sequence shown here is derived from an EMBL/GenBank/DDBJ whole genome shotgun (WGS) entry which is preliminary data.</text>
</comment>
<evidence type="ECO:0000259" key="6">
    <source>
        <dbReference type="Pfam" id="PF01782"/>
    </source>
</evidence>
<keyword evidence="2 5" id="KW-0690">Ribosome biogenesis</keyword>
<evidence type="ECO:0000313" key="8">
    <source>
        <dbReference type="EMBL" id="NVN40998.1"/>
    </source>
</evidence>
<dbReference type="Proteomes" id="UP000585665">
    <property type="component" value="Unassembled WGS sequence"/>
</dbReference>
<evidence type="ECO:0000256" key="5">
    <source>
        <dbReference type="HAMAP-Rule" id="MF_00014"/>
    </source>
</evidence>
<dbReference type="Gene3D" id="2.40.30.60">
    <property type="entry name" value="RimM"/>
    <property type="match status" value="1"/>
</dbReference>
<dbReference type="PANTHER" id="PTHR33692">
    <property type="entry name" value="RIBOSOME MATURATION FACTOR RIMM"/>
    <property type="match status" value="1"/>
</dbReference>
<evidence type="ECO:0000313" key="9">
    <source>
        <dbReference type="Proteomes" id="UP000585665"/>
    </source>
</evidence>
<dbReference type="NCBIfam" id="TIGR02273">
    <property type="entry name" value="16S_RimM"/>
    <property type="match status" value="1"/>
</dbReference>
<accession>A0A850PAL9</accession>
<dbReference type="PANTHER" id="PTHR33692:SF1">
    <property type="entry name" value="RIBOSOME MATURATION FACTOR RIMM"/>
    <property type="match status" value="1"/>
</dbReference>
<comment type="domain">
    <text evidence="5">The PRC barrel domain binds ribosomal protein uS19.</text>
</comment>
<evidence type="ECO:0000256" key="1">
    <source>
        <dbReference type="ARBA" id="ARBA00022490"/>
    </source>
</evidence>
<dbReference type="InterPro" id="IPR011961">
    <property type="entry name" value="RimM"/>
</dbReference>
<sequence length="177" mass="19101">MADTPILLAVIGRPHGVRGLVRVQCHAADPASLEGYDALFDDRGRRWTLRWRGEGIAELRDADGRVLADRDAAQAMVNQRLSVERAALPETDDGEFYHTDLIGLEAFEGDRSWGRVKAVHDFGAGTILEIGAGLMLPFTLACVPVVDLAGGRITVSLPDELEVPGELEDSVETGVTP</sequence>
<comment type="subunit">
    <text evidence="5">Binds ribosomal protein uS19.</text>
</comment>
<comment type="similarity">
    <text evidence="5">Belongs to the RimM family.</text>
</comment>
<protein>
    <recommendedName>
        <fullName evidence="5">Ribosome maturation factor RimM</fullName>
    </recommendedName>
</protein>
<feature type="domain" description="Ribosome maturation factor RimM PRC barrel" evidence="7">
    <location>
        <begin position="99"/>
        <end position="161"/>
    </location>
</feature>
<evidence type="ECO:0000259" key="7">
    <source>
        <dbReference type="Pfam" id="PF24986"/>
    </source>
</evidence>
<dbReference type="GO" id="GO:0006364">
    <property type="term" value="P:rRNA processing"/>
    <property type="evidence" value="ECO:0007669"/>
    <property type="project" value="UniProtKB-UniRule"/>
</dbReference>
<dbReference type="SUPFAM" id="SSF50447">
    <property type="entry name" value="Translation proteins"/>
    <property type="match status" value="1"/>
</dbReference>
<dbReference type="GO" id="GO:0005737">
    <property type="term" value="C:cytoplasm"/>
    <property type="evidence" value="ECO:0007669"/>
    <property type="project" value="UniProtKB-SubCell"/>
</dbReference>
<dbReference type="SUPFAM" id="SSF50346">
    <property type="entry name" value="PRC-barrel domain"/>
    <property type="match status" value="1"/>
</dbReference>
<evidence type="ECO:0000256" key="3">
    <source>
        <dbReference type="ARBA" id="ARBA00022552"/>
    </source>
</evidence>
<keyword evidence="3 5" id="KW-0698">rRNA processing</keyword>
<keyword evidence="1 5" id="KW-0963">Cytoplasm</keyword>
<organism evidence="8 9">
    <name type="scientific">Ameyamaea chiangmaiensis</name>
    <dbReference type="NCBI Taxonomy" id="442969"/>
    <lineage>
        <taxon>Bacteria</taxon>
        <taxon>Pseudomonadati</taxon>
        <taxon>Pseudomonadota</taxon>
        <taxon>Alphaproteobacteria</taxon>
        <taxon>Acetobacterales</taxon>
        <taxon>Acetobacteraceae</taxon>
        <taxon>Ameyamaea</taxon>
    </lineage>
</organism>
<proteinExistence type="inferred from homology"/>
<keyword evidence="9" id="KW-1185">Reference proteome</keyword>
<dbReference type="HAMAP" id="MF_00014">
    <property type="entry name" value="Ribosome_mat_RimM"/>
    <property type="match status" value="1"/>
</dbReference>
<dbReference type="InterPro" id="IPR056792">
    <property type="entry name" value="PRC_RimM"/>
</dbReference>
<dbReference type="Pfam" id="PF01782">
    <property type="entry name" value="RimM"/>
    <property type="match status" value="1"/>
</dbReference>
<dbReference type="InterPro" id="IPR011033">
    <property type="entry name" value="PRC_barrel-like_sf"/>
</dbReference>
<dbReference type="AlphaFoldDB" id="A0A850PAL9"/>
<evidence type="ECO:0000256" key="2">
    <source>
        <dbReference type="ARBA" id="ARBA00022517"/>
    </source>
</evidence>
<dbReference type="InterPro" id="IPR009000">
    <property type="entry name" value="Transl_B-barrel_sf"/>
</dbReference>
<dbReference type="Pfam" id="PF24986">
    <property type="entry name" value="PRC_RimM"/>
    <property type="match status" value="1"/>
</dbReference>
<reference evidence="8 9" key="1">
    <citation type="submission" date="2020-06" db="EMBL/GenBank/DDBJ databases">
        <title>Description of novel acetic acid bacteria.</title>
        <authorList>
            <person name="Sombolestani A."/>
        </authorList>
    </citation>
    <scope>NUCLEOTIDE SEQUENCE [LARGE SCALE GENOMIC DNA]</scope>
    <source>
        <strain evidence="8 9">LMG 27010</strain>
    </source>
</reference>
<dbReference type="GO" id="GO:0005840">
    <property type="term" value="C:ribosome"/>
    <property type="evidence" value="ECO:0007669"/>
    <property type="project" value="InterPro"/>
</dbReference>
<dbReference type="RefSeq" id="WP_176613921.1">
    <property type="nucleotide sequence ID" value="NZ_JABXXR010000081.1"/>
</dbReference>
<name>A0A850PAL9_9PROT</name>
<feature type="domain" description="RimM N-terminal" evidence="6">
    <location>
        <begin position="8"/>
        <end position="86"/>
    </location>
</feature>
<dbReference type="Gene3D" id="2.30.30.240">
    <property type="entry name" value="PRC-barrel domain"/>
    <property type="match status" value="1"/>
</dbReference>